<dbReference type="STRING" id="75743.A0A401QDE7"/>
<sequence length="212" mass="23373">KVVRKVSVTERHNMYRKEHKEEAIIWQQVGRKEGDPELQDEDDEDALTDSELKQCELSVAVKAVKVDADPVEGGWASGEPTLRNGSAVAASDWLPPDSAPEQDARKPDGNSSSQPASREEPPSDLNKDKSHHTLADLKKQRAAAKLQRQVPPEEFPDGEATDSNLSQPVTPTQPQQNSVFFTPASGDPPLVKFKAPVEESPSEKPRRCCKMM</sequence>
<reference evidence="2 3" key="1">
    <citation type="journal article" date="2018" name="Nat. Ecol. Evol.">
        <title>Shark genomes provide insights into elasmobranch evolution and the origin of vertebrates.</title>
        <authorList>
            <person name="Hara Y"/>
            <person name="Yamaguchi K"/>
            <person name="Onimaru K"/>
            <person name="Kadota M"/>
            <person name="Koyanagi M"/>
            <person name="Keeley SD"/>
            <person name="Tatsumi K"/>
            <person name="Tanaka K"/>
            <person name="Motone F"/>
            <person name="Kageyama Y"/>
            <person name="Nozu R"/>
            <person name="Adachi N"/>
            <person name="Nishimura O"/>
            <person name="Nakagawa R"/>
            <person name="Tanegashima C"/>
            <person name="Kiyatake I"/>
            <person name="Matsumoto R"/>
            <person name="Murakumo K"/>
            <person name="Nishida K"/>
            <person name="Terakita A"/>
            <person name="Kuratani S"/>
            <person name="Sato K"/>
            <person name="Hyodo S Kuraku.S."/>
        </authorList>
    </citation>
    <scope>NUCLEOTIDE SEQUENCE [LARGE SCALE GENOMIC DNA]</scope>
</reference>
<evidence type="ECO:0000256" key="1">
    <source>
        <dbReference type="SAM" id="MobiDB-lite"/>
    </source>
</evidence>
<proteinExistence type="predicted"/>
<comment type="caution">
    <text evidence="2">The sequence shown here is derived from an EMBL/GenBank/DDBJ whole genome shotgun (WGS) entry which is preliminary data.</text>
</comment>
<evidence type="ECO:0000313" key="3">
    <source>
        <dbReference type="Proteomes" id="UP000288216"/>
    </source>
</evidence>
<dbReference type="AlphaFoldDB" id="A0A401QDE7"/>
<feature type="compositionally biased region" description="Acidic residues" evidence="1">
    <location>
        <begin position="36"/>
        <end position="48"/>
    </location>
</feature>
<feature type="compositionally biased region" description="Basic and acidic residues" evidence="1">
    <location>
        <begin position="195"/>
        <end position="206"/>
    </location>
</feature>
<dbReference type="Proteomes" id="UP000288216">
    <property type="component" value="Unassembled WGS sequence"/>
</dbReference>
<accession>A0A401QDE7</accession>
<gene>
    <name evidence="2" type="ORF">scyTo_0023770</name>
</gene>
<feature type="non-terminal residue" evidence="2">
    <location>
        <position position="1"/>
    </location>
</feature>
<protein>
    <submittedName>
        <fullName evidence="2">Uncharacterized protein</fullName>
    </submittedName>
</protein>
<feature type="compositionally biased region" description="Basic and acidic residues" evidence="1">
    <location>
        <begin position="117"/>
        <end position="139"/>
    </location>
</feature>
<dbReference type="OrthoDB" id="19014at2759"/>
<feature type="region of interest" description="Disordered" evidence="1">
    <location>
        <begin position="27"/>
        <end position="48"/>
    </location>
</feature>
<feature type="region of interest" description="Disordered" evidence="1">
    <location>
        <begin position="69"/>
        <end position="212"/>
    </location>
</feature>
<keyword evidence="3" id="KW-1185">Reference proteome</keyword>
<evidence type="ECO:0000313" key="2">
    <source>
        <dbReference type="EMBL" id="GCB83401.1"/>
    </source>
</evidence>
<dbReference type="EMBL" id="BFAA01033554">
    <property type="protein sequence ID" value="GCB83401.1"/>
    <property type="molecule type" value="Genomic_DNA"/>
</dbReference>
<name>A0A401QDE7_SCYTO</name>
<feature type="compositionally biased region" description="Polar residues" evidence="1">
    <location>
        <begin position="161"/>
        <end position="180"/>
    </location>
</feature>
<organism evidence="2 3">
    <name type="scientific">Scyliorhinus torazame</name>
    <name type="common">Cloudy catshark</name>
    <name type="synonym">Catulus torazame</name>
    <dbReference type="NCBI Taxonomy" id="75743"/>
    <lineage>
        <taxon>Eukaryota</taxon>
        <taxon>Metazoa</taxon>
        <taxon>Chordata</taxon>
        <taxon>Craniata</taxon>
        <taxon>Vertebrata</taxon>
        <taxon>Chondrichthyes</taxon>
        <taxon>Elasmobranchii</taxon>
        <taxon>Galeomorphii</taxon>
        <taxon>Galeoidea</taxon>
        <taxon>Carcharhiniformes</taxon>
        <taxon>Scyliorhinidae</taxon>
        <taxon>Scyliorhinus</taxon>
    </lineage>
</organism>